<dbReference type="InterPro" id="IPR029058">
    <property type="entry name" value="AB_hydrolase_fold"/>
</dbReference>
<dbReference type="EMBL" id="JBHSMF010000003">
    <property type="protein sequence ID" value="MFC5496933.1"/>
    <property type="molecule type" value="Genomic_DNA"/>
</dbReference>
<dbReference type="Proteomes" id="UP001596037">
    <property type="component" value="Unassembled WGS sequence"/>
</dbReference>
<keyword evidence="2" id="KW-0732">Signal</keyword>
<evidence type="ECO:0000313" key="5">
    <source>
        <dbReference type="Proteomes" id="UP001596037"/>
    </source>
</evidence>
<name>A0ABW0NBI6_9BURK</name>
<dbReference type="SUPFAM" id="SSF82171">
    <property type="entry name" value="DPP6 N-terminal domain-like"/>
    <property type="match status" value="1"/>
</dbReference>
<evidence type="ECO:0000259" key="3">
    <source>
        <dbReference type="Pfam" id="PF00326"/>
    </source>
</evidence>
<evidence type="ECO:0000256" key="2">
    <source>
        <dbReference type="SAM" id="SignalP"/>
    </source>
</evidence>
<reference evidence="5" key="1">
    <citation type="journal article" date="2019" name="Int. J. Syst. Evol. Microbiol.">
        <title>The Global Catalogue of Microorganisms (GCM) 10K type strain sequencing project: providing services to taxonomists for standard genome sequencing and annotation.</title>
        <authorList>
            <consortium name="The Broad Institute Genomics Platform"/>
            <consortium name="The Broad Institute Genome Sequencing Center for Infectious Disease"/>
            <person name="Wu L."/>
            <person name="Ma J."/>
        </authorList>
    </citation>
    <scope>NUCLEOTIDE SEQUENCE [LARGE SCALE GENOMIC DNA]</scope>
    <source>
        <strain evidence="5">CCUG 57401</strain>
    </source>
</reference>
<dbReference type="RefSeq" id="WP_376848965.1">
    <property type="nucleotide sequence ID" value="NZ_JBHSMF010000003.1"/>
</dbReference>
<dbReference type="GO" id="GO:0016787">
    <property type="term" value="F:hydrolase activity"/>
    <property type="evidence" value="ECO:0007669"/>
    <property type="project" value="UniProtKB-KW"/>
</dbReference>
<feature type="chain" id="PRO_5045850168" evidence="2">
    <location>
        <begin position="30"/>
        <end position="683"/>
    </location>
</feature>
<evidence type="ECO:0000256" key="1">
    <source>
        <dbReference type="ARBA" id="ARBA00022801"/>
    </source>
</evidence>
<dbReference type="PANTHER" id="PTHR42776:SF27">
    <property type="entry name" value="DIPEPTIDYL PEPTIDASE FAMILY MEMBER 6"/>
    <property type="match status" value="1"/>
</dbReference>
<feature type="signal peptide" evidence="2">
    <location>
        <begin position="1"/>
        <end position="29"/>
    </location>
</feature>
<feature type="domain" description="Peptidase S9 prolyl oligopeptidase catalytic" evidence="3">
    <location>
        <begin position="464"/>
        <end position="677"/>
    </location>
</feature>
<keyword evidence="5" id="KW-1185">Reference proteome</keyword>
<dbReference type="PANTHER" id="PTHR42776">
    <property type="entry name" value="SERINE PEPTIDASE S9 FAMILY MEMBER"/>
    <property type="match status" value="1"/>
</dbReference>
<dbReference type="InterPro" id="IPR001375">
    <property type="entry name" value="Peptidase_S9_cat"/>
</dbReference>
<dbReference type="Pfam" id="PF00326">
    <property type="entry name" value="Peptidase_S9"/>
    <property type="match status" value="1"/>
</dbReference>
<accession>A0ABW0NBI6</accession>
<organism evidence="4 5">
    <name type="scientific">Caenimonas terrae</name>
    <dbReference type="NCBI Taxonomy" id="696074"/>
    <lineage>
        <taxon>Bacteria</taxon>
        <taxon>Pseudomonadati</taxon>
        <taxon>Pseudomonadota</taxon>
        <taxon>Betaproteobacteria</taxon>
        <taxon>Burkholderiales</taxon>
        <taxon>Comamonadaceae</taxon>
        <taxon>Caenimonas</taxon>
    </lineage>
</organism>
<proteinExistence type="predicted"/>
<comment type="caution">
    <text evidence="4">The sequence shown here is derived from an EMBL/GenBank/DDBJ whole genome shotgun (WGS) entry which is preliminary data.</text>
</comment>
<dbReference type="EC" id="3.4.-.-" evidence="4"/>
<dbReference type="SUPFAM" id="SSF53474">
    <property type="entry name" value="alpha/beta-Hydrolases"/>
    <property type="match status" value="1"/>
</dbReference>
<keyword evidence="1 4" id="KW-0378">Hydrolase</keyword>
<protein>
    <submittedName>
        <fullName evidence="4">Alpha/beta hydrolase family protein</fullName>
        <ecNumber evidence="4">3.4.-.-</ecNumber>
    </submittedName>
</protein>
<evidence type="ECO:0000313" key="4">
    <source>
        <dbReference type="EMBL" id="MFC5496933.1"/>
    </source>
</evidence>
<dbReference type="Gene3D" id="3.40.50.1820">
    <property type="entry name" value="alpha/beta hydrolase"/>
    <property type="match status" value="1"/>
</dbReference>
<sequence length="683" mass="74950">MSVEFPLAARMAALWMVLASSLLAPPAGAAAANGLQLPSIKSFFRNPDVADIRMSPSGQWLAMIVRGQATRNALAVVDIDNKTPPAIVANFSDADIRSVRWVGDDRLVFNLLDGERGGGDQAFGPGLYSIHRDGSDLRQLIKSKREFVRQAGTIRRETLEWNHELLAVPRDDSPEVIIGEYDLNYAYEVQAVKALRLDIDTGRTHSLAVGSPAYSREWLFDPKGEPRVVVAEHEGVARTYWRAPGQDAWALIATDPAQQRSFSPYFVDGAGNLFVSAGHGKDRSGALKRFNFATGKPDGDPLVVTPGFDVSGPMILDASGTNVVGLRIVTDSVTSVWFDPAMSAIQKAVDARLPGHANVIATCSRCAQVRSVLVFSSSDQDPGSYWIYRPASDDWRLIGKKRADIDATRMATLDFYRIKARDAMDLPVWVTTPPKSAPGGASGPRAAVVLVHGGPWMRGTYWRWDPEAQFLASRGYVVIEPEFRGSRGFGFVHFRAGWKQWEGAMQDDVADAVRWAAGKGLIDGKRVCIAGGSYGGYATLMGLARYADLYRCGVAWVAVTDPRLLFQDSWQSDFDAENRNFAIPTLVGDPVKDAELLRAAAPVEHAAQIRAPLLLAFGTQDRRVPLEHGTLMRDALHAAGRDPEWVVYVDEGHGWLKVENRLDFWGRVERFLDQNLNGVAPAH</sequence>
<gene>
    <name evidence="4" type="ORF">ACFPOE_05240</name>
</gene>